<protein>
    <submittedName>
        <fullName evidence="5">ATP-dependent metalloprotease FtsH</fullName>
    </submittedName>
</protein>
<evidence type="ECO:0000256" key="1">
    <source>
        <dbReference type="ARBA" id="ARBA00022670"/>
    </source>
</evidence>
<dbReference type="GO" id="GO:0009507">
    <property type="term" value="C:chloroplast"/>
    <property type="evidence" value="ECO:0007669"/>
    <property type="project" value="TreeGrafter"/>
</dbReference>
<dbReference type="GO" id="GO:0004176">
    <property type="term" value="F:ATP-dependent peptidase activity"/>
    <property type="evidence" value="ECO:0007669"/>
    <property type="project" value="InterPro"/>
</dbReference>
<feature type="compositionally biased region" description="Low complexity" evidence="3">
    <location>
        <begin position="1"/>
        <end position="16"/>
    </location>
</feature>
<dbReference type="PROSITE" id="PS00674">
    <property type="entry name" value="AAA"/>
    <property type="match status" value="1"/>
</dbReference>
<feature type="region of interest" description="Disordered" evidence="3">
    <location>
        <begin position="1198"/>
        <end position="1346"/>
    </location>
</feature>
<dbReference type="STRING" id="41875.K8F1X6"/>
<feature type="compositionally biased region" description="Low complexity" evidence="3">
    <location>
        <begin position="1263"/>
        <end position="1277"/>
    </location>
</feature>
<reference evidence="5 6" key="1">
    <citation type="submission" date="2011-10" db="EMBL/GenBank/DDBJ databases">
        <authorList>
            <person name="Genoscope - CEA"/>
        </authorList>
    </citation>
    <scope>NUCLEOTIDE SEQUENCE [LARGE SCALE GENOMIC DNA]</scope>
    <source>
        <strain evidence="5 6">RCC 1105</strain>
    </source>
</reference>
<feature type="region of interest" description="Disordered" evidence="3">
    <location>
        <begin position="451"/>
        <end position="474"/>
    </location>
</feature>
<dbReference type="PANTHER" id="PTHR23076:SF37">
    <property type="entry name" value="ATP-DEPENDENT ZINC METALLOPROTEASE FTSH 4, MITOCHONDRIAL"/>
    <property type="match status" value="1"/>
</dbReference>
<dbReference type="Gene3D" id="3.40.50.300">
    <property type="entry name" value="P-loop containing nucleotide triphosphate hydrolases"/>
    <property type="match status" value="1"/>
</dbReference>
<feature type="compositionally biased region" description="Basic and acidic residues" evidence="3">
    <location>
        <begin position="1198"/>
        <end position="1208"/>
    </location>
</feature>
<keyword evidence="5" id="KW-0482">Metalloprotease</keyword>
<sequence>MAASSTSSSFTSSFFAQNRSRGGKGSAYFRESIETRTSQTTTTTKKQQKRKKRVGVVVRAAAEKGAFLCKRRKNAPPAMILRTETNHFNNQYRGRGALQILCAKKGKGPRNLPMDREYMFDPRIPRLKKGHKVRTTEDFEENHKAYFDQEPGEVHELMSYERPQMIFPELPPKLTGGARVIPPRVFSKWLDPFIMDYWTVPRILKAQRIWDFEKDCKEVDALLERIDITKRRTKKKNYELYAPDWMKEQDTKLLDMLKKNKGFEKMLKSEKRRLLAKFRAQERTYPERFQSEMKWGKRLWMRKFPDWLDQAEKPEYIEELIDYSQLMRDLQNQRISRIKIYEEGKVAICEYEDEKHRLNYDRESYGVKKCNLPGDAWDDLVIRCQKASVTPDFVDFDVWETNPSSCQLFMHRSPLYFGSLLQTTLPWYGSMAFLTAIAMSRKKPEHWAVFQGNPAGKSETKKYKPPDSLKKDKKSKLARQLGISTYVLDQIISGKKTLQQVQKMSKEEQNEESKNPFVAMTKSKAKKISRRMSKVRFNDVAGLDEAVHEFQEVIDIMNGDPRFEGQIVDPPKGILLEGPPGTGKTLLAKAVAGEAMMPFFYANGSEFVEMFVGVAASRVRDLFKRARDVAPAIIFIDELDTLGKSRAFYDMSDPASQERAQGLMQLLVEMDGFDPNQTPILIIGATNLASNLDPALLRSGRFDRSFRVGNPKRSEDRLKILKVHAKKLNVNHDNDDAFLKRVSEITEDYSGADLANLLNEGAILSVRRDKEFMDIEDIEAVIEKQVVGLVGAPLPHSWGKEHLAILEASRAVICSSRPQLTPELIQVTLKPRGEAVSSLLYVNEPDHVTQAKLYAQGPDTIEYYVECAALIICGRVAERVFFGEDDVSLATTPDVIYAQDYISRIVNDTGITYVRDGKVRPHFDPAITEGFRLDKLYGKDDQQLMLKAAMKRAEQLVREYAPVIKQVASELLVDDRVYGTRVRELIEKFDGKRDDVSVIPTLVDTYPESKVQEVTLEKPEPWVKEGTKTRTKKEGEGEPNLFDLEIGARHWLNAATGGFYEKEENVDSAFDESRDFVTTFETPENNYRKNWTAFEIKHQLYTVPTIKEVMAFWVDELNGVHDDWPDEWLPKWLQLDLVKYGGVGKPLECYRQMQRDRIAHGGGEEGFKAVMKKYHAGEYDKDWRGLSEKEQTRKKEIEAVGIKTDEKPFGSWQPFDDDNNASGKRPLYAPPGTGRLNDPKDVGPVSDDGYMSPSEEKKEEASSSDTTTTTPTIIPTTANEGEEEDFIKKAWQSQLGSSEVSPREERGTNSMSSSPLGSGVTEPSVSREVSTAWQKQGFDCTKIDRV</sequence>
<feature type="domain" description="AAA+ ATPase" evidence="4">
    <location>
        <begin position="570"/>
        <end position="712"/>
    </location>
</feature>
<dbReference type="GO" id="GO:0045037">
    <property type="term" value="P:protein import into chloroplast stroma"/>
    <property type="evidence" value="ECO:0007669"/>
    <property type="project" value="TreeGrafter"/>
</dbReference>
<dbReference type="Pfam" id="PF17862">
    <property type="entry name" value="AAA_lid_3"/>
    <property type="match status" value="1"/>
</dbReference>
<dbReference type="InterPro" id="IPR027417">
    <property type="entry name" value="P-loop_NTPase"/>
</dbReference>
<evidence type="ECO:0000313" key="6">
    <source>
        <dbReference type="Proteomes" id="UP000198341"/>
    </source>
</evidence>
<dbReference type="InterPro" id="IPR041569">
    <property type="entry name" value="AAA_lid_3"/>
</dbReference>
<evidence type="ECO:0000259" key="4">
    <source>
        <dbReference type="SMART" id="SM00382"/>
    </source>
</evidence>
<feature type="region of interest" description="Disordered" evidence="3">
    <location>
        <begin position="1"/>
        <end position="52"/>
    </location>
</feature>
<dbReference type="GeneID" id="19014915"/>
<gene>
    <name evidence="5" type="ORF">Bathy07g04260</name>
</gene>
<keyword evidence="6" id="KW-1185">Reference proteome</keyword>
<dbReference type="Pfam" id="PF00004">
    <property type="entry name" value="AAA"/>
    <property type="match status" value="1"/>
</dbReference>
<name>K8F1X6_9CHLO</name>
<feature type="compositionally biased region" description="Polar residues" evidence="3">
    <location>
        <begin position="1308"/>
        <end position="1334"/>
    </location>
</feature>
<feature type="compositionally biased region" description="Polar residues" evidence="3">
    <location>
        <begin position="1291"/>
        <end position="1300"/>
    </location>
</feature>
<feature type="compositionally biased region" description="Basic and acidic residues" evidence="3">
    <location>
        <begin position="458"/>
        <end position="470"/>
    </location>
</feature>
<evidence type="ECO:0000313" key="5">
    <source>
        <dbReference type="EMBL" id="CCO66100.1"/>
    </source>
</evidence>
<dbReference type="GO" id="GO:0005524">
    <property type="term" value="F:ATP binding"/>
    <property type="evidence" value="ECO:0007669"/>
    <property type="project" value="InterPro"/>
</dbReference>
<dbReference type="OrthoDB" id="1877876at2759"/>
<dbReference type="eggNOG" id="KOG0731">
    <property type="taxonomic scope" value="Eukaryota"/>
</dbReference>
<dbReference type="EMBL" id="FO082272">
    <property type="protein sequence ID" value="CCO66100.1"/>
    <property type="molecule type" value="Genomic_DNA"/>
</dbReference>
<dbReference type="Gene3D" id="1.10.8.60">
    <property type="match status" value="1"/>
</dbReference>
<dbReference type="InterPro" id="IPR003960">
    <property type="entry name" value="ATPase_AAA_CS"/>
</dbReference>
<dbReference type="KEGG" id="bpg:Bathy07g04260"/>
<dbReference type="RefSeq" id="XP_007512012.1">
    <property type="nucleotide sequence ID" value="XM_007511950.1"/>
</dbReference>
<keyword evidence="2" id="KW-0378">Hydrolase</keyword>
<dbReference type="Proteomes" id="UP000198341">
    <property type="component" value="Chromosome 7"/>
</dbReference>
<dbReference type="GO" id="GO:0004222">
    <property type="term" value="F:metalloendopeptidase activity"/>
    <property type="evidence" value="ECO:0007669"/>
    <property type="project" value="InterPro"/>
</dbReference>
<evidence type="ECO:0000256" key="2">
    <source>
        <dbReference type="ARBA" id="ARBA00022801"/>
    </source>
</evidence>
<dbReference type="SMART" id="SM00382">
    <property type="entry name" value="AAA"/>
    <property type="match status" value="1"/>
</dbReference>
<keyword evidence="1" id="KW-0645">Protease</keyword>
<dbReference type="SUPFAM" id="SSF52540">
    <property type="entry name" value="P-loop containing nucleoside triphosphate hydrolases"/>
    <property type="match status" value="1"/>
</dbReference>
<evidence type="ECO:0000256" key="3">
    <source>
        <dbReference type="SAM" id="MobiDB-lite"/>
    </source>
</evidence>
<dbReference type="SUPFAM" id="SSF140990">
    <property type="entry name" value="FtsH protease domain-like"/>
    <property type="match status" value="1"/>
</dbReference>
<dbReference type="GO" id="GO:0006508">
    <property type="term" value="P:proteolysis"/>
    <property type="evidence" value="ECO:0007669"/>
    <property type="project" value="UniProtKB-KW"/>
</dbReference>
<organism evidence="5 6">
    <name type="scientific">Bathycoccus prasinos</name>
    <dbReference type="NCBI Taxonomy" id="41875"/>
    <lineage>
        <taxon>Eukaryota</taxon>
        <taxon>Viridiplantae</taxon>
        <taxon>Chlorophyta</taxon>
        <taxon>Mamiellophyceae</taxon>
        <taxon>Mamiellales</taxon>
        <taxon>Bathycoccaceae</taxon>
        <taxon>Bathycoccus</taxon>
    </lineage>
</organism>
<accession>K8F1X6</accession>
<dbReference type="Gene3D" id="1.20.58.760">
    <property type="entry name" value="Peptidase M41"/>
    <property type="match status" value="1"/>
</dbReference>
<dbReference type="PANTHER" id="PTHR23076">
    <property type="entry name" value="METALLOPROTEASE M41 FTSH"/>
    <property type="match status" value="1"/>
</dbReference>
<dbReference type="InterPro" id="IPR003593">
    <property type="entry name" value="AAA+_ATPase"/>
</dbReference>
<dbReference type="InterPro" id="IPR037219">
    <property type="entry name" value="Peptidase_M41-like"/>
</dbReference>
<dbReference type="GO" id="GO:0016887">
    <property type="term" value="F:ATP hydrolysis activity"/>
    <property type="evidence" value="ECO:0007669"/>
    <property type="project" value="InterPro"/>
</dbReference>
<proteinExistence type="predicted"/>
<feature type="compositionally biased region" description="Low complexity" evidence="3">
    <location>
        <begin position="35"/>
        <end position="45"/>
    </location>
</feature>
<dbReference type="InterPro" id="IPR003959">
    <property type="entry name" value="ATPase_AAA_core"/>
</dbReference>
<dbReference type="FunFam" id="3.40.50.300:FF:002568">
    <property type="entry name" value="Cell division protein (FtsH)"/>
    <property type="match status" value="1"/>
</dbReference>